<dbReference type="AlphaFoldDB" id="A0A7W6E1V9"/>
<keyword evidence="3" id="KW-0479">Metal-binding</keyword>
<evidence type="ECO:0000256" key="1">
    <source>
        <dbReference type="ARBA" id="ARBA00001947"/>
    </source>
</evidence>
<evidence type="ECO:0000313" key="6">
    <source>
        <dbReference type="Proteomes" id="UP000530268"/>
    </source>
</evidence>
<dbReference type="GO" id="GO:0046872">
    <property type="term" value="F:metal ion binding"/>
    <property type="evidence" value="ECO:0007669"/>
    <property type="project" value="UniProtKB-KW"/>
</dbReference>
<dbReference type="RefSeq" id="WP_343042028.1">
    <property type="nucleotide sequence ID" value="NZ_JACIEI010000001.1"/>
</dbReference>
<comment type="cofactor">
    <cofactor evidence="1">
        <name>Zn(2+)</name>
        <dbReference type="ChEBI" id="CHEBI:29105"/>
    </cofactor>
</comment>
<dbReference type="Pfam" id="PF05853">
    <property type="entry name" value="BKACE"/>
    <property type="match status" value="1"/>
</dbReference>
<evidence type="ECO:0000256" key="3">
    <source>
        <dbReference type="ARBA" id="ARBA00022723"/>
    </source>
</evidence>
<evidence type="ECO:0000256" key="4">
    <source>
        <dbReference type="ARBA" id="ARBA00022833"/>
    </source>
</evidence>
<dbReference type="Proteomes" id="UP000530268">
    <property type="component" value="Unassembled WGS sequence"/>
</dbReference>
<sequence>MQKPFIMVAPNGARRGKADHPALPITIDDIVATATACHSAGADALHLHVRDEQGAHSLDAGRYLETLAALTSALPDMPVQITTEAAGVFDVATQMRCLQDVKPRWASVSIREIARSPELADHLYGACAENCTRVQHIIYNTDDIALLADWQAQGIVRPDQSEVIFVLGRYTQGQRSSPSDLAPFLKQWHSAASWMVCAFGQQEHQCLTQAARRGGTLRVGFENNLLDEQGQPFADNAASVAALYKMLAKTA</sequence>
<protein>
    <submittedName>
        <fullName evidence="5">Uncharacterized protein (DUF849 family)</fullName>
    </submittedName>
</protein>
<organism evidence="5 6">
    <name type="scientific">Sulfitobacter undariae</name>
    <dbReference type="NCBI Taxonomy" id="1563671"/>
    <lineage>
        <taxon>Bacteria</taxon>
        <taxon>Pseudomonadati</taxon>
        <taxon>Pseudomonadota</taxon>
        <taxon>Alphaproteobacteria</taxon>
        <taxon>Rhodobacterales</taxon>
        <taxon>Roseobacteraceae</taxon>
        <taxon>Sulfitobacter</taxon>
    </lineage>
</organism>
<name>A0A7W6E1V9_9RHOB</name>
<dbReference type="GO" id="GO:0043720">
    <property type="term" value="F:3-keto-5-aminohexanoate cleavage activity"/>
    <property type="evidence" value="ECO:0007669"/>
    <property type="project" value="InterPro"/>
</dbReference>
<keyword evidence="6" id="KW-1185">Reference proteome</keyword>
<dbReference type="EMBL" id="JACIEI010000001">
    <property type="protein sequence ID" value="MBB3992799.1"/>
    <property type="molecule type" value="Genomic_DNA"/>
</dbReference>
<evidence type="ECO:0000256" key="2">
    <source>
        <dbReference type="ARBA" id="ARBA00022679"/>
    </source>
</evidence>
<dbReference type="InterPro" id="IPR013785">
    <property type="entry name" value="Aldolase_TIM"/>
</dbReference>
<dbReference type="PANTHER" id="PTHR37418">
    <property type="entry name" value="3-KETO-5-AMINOHEXANOATE CLEAVAGE ENZYME-RELATED"/>
    <property type="match status" value="1"/>
</dbReference>
<gene>
    <name evidence="5" type="ORF">GGR95_000418</name>
</gene>
<dbReference type="InterPro" id="IPR008567">
    <property type="entry name" value="BKACE"/>
</dbReference>
<keyword evidence="2" id="KW-0808">Transferase</keyword>
<proteinExistence type="predicted"/>
<comment type="caution">
    <text evidence="5">The sequence shown here is derived from an EMBL/GenBank/DDBJ whole genome shotgun (WGS) entry which is preliminary data.</text>
</comment>
<dbReference type="PANTHER" id="PTHR37418:SF2">
    <property type="entry name" value="3-KETO-5-AMINOHEXANOATE CLEAVAGE ENZYME"/>
    <property type="match status" value="1"/>
</dbReference>
<evidence type="ECO:0000313" key="5">
    <source>
        <dbReference type="EMBL" id="MBB3992799.1"/>
    </source>
</evidence>
<accession>A0A7W6E1V9</accession>
<dbReference type="Gene3D" id="3.20.20.70">
    <property type="entry name" value="Aldolase class I"/>
    <property type="match status" value="1"/>
</dbReference>
<reference evidence="5 6" key="1">
    <citation type="submission" date="2020-08" db="EMBL/GenBank/DDBJ databases">
        <title>Genomic Encyclopedia of Type Strains, Phase IV (KMG-IV): sequencing the most valuable type-strain genomes for metagenomic binning, comparative biology and taxonomic classification.</title>
        <authorList>
            <person name="Goeker M."/>
        </authorList>
    </citation>
    <scope>NUCLEOTIDE SEQUENCE [LARGE SCALE GENOMIC DNA]</scope>
    <source>
        <strain evidence="5 6">DSM 102234</strain>
    </source>
</reference>
<keyword evidence="4" id="KW-0862">Zinc</keyword>